<reference evidence="1 2" key="1">
    <citation type="journal article" date="2023" name="Plants (Basel)">
        <title>Bridging the Gap: Combining Genomics and Transcriptomics Approaches to Understand Stylosanthes scabra, an Orphan Legume from the Brazilian Caatinga.</title>
        <authorList>
            <person name="Ferreira-Neto J.R.C."/>
            <person name="da Silva M.D."/>
            <person name="Binneck E."/>
            <person name="de Melo N.F."/>
            <person name="da Silva R.H."/>
            <person name="de Melo A.L.T.M."/>
            <person name="Pandolfi V."/>
            <person name="Bustamante F.O."/>
            <person name="Brasileiro-Vidal A.C."/>
            <person name="Benko-Iseppon A.M."/>
        </authorList>
    </citation>
    <scope>NUCLEOTIDE SEQUENCE [LARGE SCALE GENOMIC DNA]</scope>
    <source>
        <tissue evidence="1">Leaves</tissue>
    </source>
</reference>
<evidence type="ECO:0000313" key="1">
    <source>
        <dbReference type="EMBL" id="MED6200613.1"/>
    </source>
</evidence>
<keyword evidence="2" id="KW-1185">Reference proteome</keyword>
<proteinExistence type="predicted"/>
<evidence type="ECO:0000313" key="2">
    <source>
        <dbReference type="Proteomes" id="UP001341840"/>
    </source>
</evidence>
<protein>
    <submittedName>
        <fullName evidence="1">Uncharacterized protein</fullName>
    </submittedName>
</protein>
<name>A0ABU6XVM8_9FABA</name>
<feature type="non-terminal residue" evidence="1">
    <location>
        <position position="86"/>
    </location>
</feature>
<comment type="caution">
    <text evidence="1">The sequence shown here is derived from an EMBL/GenBank/DDBJ whole genome shotgun (WGS) entry which is preliminary data.</text>
</comment>
<dbReference type="Proteomes" id="UP001341840">
    <property type="component" value="Unassembled WGS sequence"/>
</dbReference>
<sequence length="86" mass="9032">MRMLRDKFLELVGEVPPTTEPTTEVLTEIAPTAEVPSTDPPGVDEVTRTDDPAVEDGTEVALVVADQVEGVQAATETTGVARGQLA</sequence>
<accession>A0ABU6XVM8</accession>
<gene>
    <name evidence="1" type="ORF">PIB30_086933</name>
</gene>
<dbReference type="EMBL" id="JASCZI010212958">
    <property type="protein sequence ID" value="MED6200613.1"/>
    <property type="molecule type" value="Genomic_DNA"/>
</dbReference>
<organism evidence="1 2">
    <name type="scientific">Stylosanthes scabra</name>
    <dbReference type="NCBI Taxonomy" id="79078"/>
    <lineage>
        <taxon>Eukaryota</taxon>
        <taxon>Viridiplantae</taxon>
        <taxon>Streptophyta</taxon>
        <taxon>Embryophyta</taxon>
        <taxon>Tracheophyta</taxon>
        <taxon>Spermatophyta</taxon>
        <taxon>Magnoliopsida</taxon>
        <taxon>eudicotyledons</taxon>
        <taxon>Gunneridae</taxon>
        <taxon>Pentapetalae</taxon>
        <taxon>rosids</taxon>
        <taxon>fabids</taxon>
        <taxon>Fabales</taxon>
        <taxon>Fabaceae</taxon>
        <taxon>Papilionoideae</taxon>
        <taxon>50 kb inversion clade</taxon>
        <taxon>dalbergioids sensu lato</taxon>
        <taxon>Dalbergieae</taxon>
        <taxon>Pterocarpus clade</taxon>
        <taxon>Stylosanthes</taxon>
    </lineage>
</organism>